<dbReference type="EMBL" id="CP134145">
    <property type="protein sequence ID" value="WNC72081.1"/>
    <property type="molecule type" value="Genomic_DNA"/>
</dbReference>
<keyword evidence="1" id="KW-0812">Transmembrane</keyword>
<keyword evidence="1" id="KW-1133">Transmembrane helix</keyword>
<feature type="transmembrane region" description="Helical" evidence="1">
    <location>
        <begin position="47"/>
        <end position="66"/>
    </location>
</feature>
<evidence type="ECO:0000313" key="2">
    <source>
        <dbReference type="EMBL" id="WNC72081.1"/>
    </source>
</evidence>
<sequence length="91" mass="10456">MYLAPDDKKRMYRILKGTSFSVSEWILGICNILMLLMHAFYEPQIQYAGVGLVVGFFLQVMVHVNSRFKALLVLIKHDDLPVNEIKVQAET</sequence>
<accession>A0ABY9TUE0</accession>
<keyword evidence="1" id="KW-0472">Membrane</keyword>
<dbReference type="RefSeq" id="WP_348391201.1">
    <property type="nucleotide sequence ID" value="NZ_CP134145.1"/>
</dbReference>
<evidence type="ECO:0000256" key="1">
    <source>
        <dbReference type="SAM" id="Phobius"/>
    </source>
</evidence>
<reference evidence="3" key="1">
    <citation type="submission" date="2023-09" db="EMBL/GenBank/DDBJ databases">
        <authorList>
            <person name="Li S."/>
            <person name="Li X."/>
            <person name="Zhang C."/>
            <person name="Zhao Z."/>
        </authorList>
    </citation>
    <scope>NUCLEOTIDE SEQUENCE [LARGE SCALE GENOMIC DNA]</scope>
    <source>
        <strain evidence="3">SQ149</strain>
    </source>
</reference>
<name>A0ABY9TUE0_9GAMM</name>
<keyword evidence="3" id="KW-1185">Reference proteome</keyword>
<gene>
    <name evidence="2" type="ORF">RGQ13_18470</name>
</gene>
<organism evidence="2 3">
    <name type="scientific">Thalassotalea psychrophila</name>
    <dbReference type="NCBI Taxonomy" id="3065647"/>
    <lineage>
        <taxon>Bacteria</taxon>
        <taxon>Pseudomonadati</taxon>
        <taxon>Pseudomonadota</taxon>
        <taxon>Gammaproteobacteria</taxon>
        <taxon>Alteromonadales</taxon>
        <taxon>Colwelliaceae</taxon>
        <taxon>Thalassotalea</taxon>
    </lineage>
</organism>
<proteinExistence type="predicted"/>
<feature type="transmembrane region" description="Helical" evidence="1">
    <location>
        <begin position="20"/>
        <end position="41"/>
    </location>
</feature>
<evidence type="ECO:0000313" key="3">
    <source>
        <dbReference type="Proteomes" id="UP001258994"/>
    </source>
</evidence>
<evidence type="ECO:0008006" key="4">
    <source>
        <dbReference type="Google" id="ProtNLM"/>
    </source>
</evidence>
<protein>
    <recommendedName>
        <fullName evidence="4">Orphan protein</fullName>
    </recommendedName>
</protein>
<dbReference type="Proteomes" id="UP001258994">
    <property type="component" value="Chromosome"/>
</dbReference>